<dbReference type="PANTHER" id="PTHR30146:SF148">
    <property type="entry name" value="HTH-TYPE TRANSCRIPTIONAL REPRESSOR PURR-RELATED"/>
    <property type="match status" value="1"/>
</dbReference>
<dbReference type="Pfam" id="PF13377">
    <property type="entry name" value="Peripla_BP_3"/>
    <property type="match status" value="1"/>
</dbReference>
<keyword evidence="3 6" id="KW-0238">DNA-binding</keyword>
<dbReference type="CDD" id="cd06267">
    <property type="entry name" value="PBP1_LacI_sugar_binding-like"/>
    <property type="match status" value="1"/>
</dbReference>
<dbReference type="SUPFAM" id="SSF53822">
    <property type="entry name" value="Periplasmic binding protein-like I"/>
    <property type="match status" value="1"/>
</dbReference>
<evidence type="ECO:0000256" key="1">
    <source>
        <dbReference type="ARBA" id="ARBA00022491"/>
    </source>
</evidence>
<dbReference type="Pfam" id="PF00356">
    <property type="entry name" value="LacI"/>
    <property type="match status" value="1"/>
</dbReference>
<evidence type="ECO:0000256" key="2">
    <source>
        <dbReference type="ARBA" id="ARBA00023015"/>
    </source>
</evidence>
<protein>
    <submittedName>
        <fullName evidence="6">DNA-binding LacI/PurR family transcriptional regulator</fullName>
    </submittedName>
</protein>
<keyword evidence="1" id="KW-0678">Repressor</keyword>
<dbReference type="CDD" id="cd01392">
    <property type="entry name" value="HTH_LacI"/>
    <property type="match status" value="1"/>
</dbReference>
<dbReference type="InterPro" id="IPR010982">
    <property type="entry name" value="Lambda_DNA-bd_dom_sf"/>
</dbReference>
<dbReference type="Proteomes" id="UP000585272">
    <property type="component" value="Unassembled WGS sequence"/>
</dbReference>
<dbReference type="AlphaFoldDB" id="A0A840I6B2"/>
<dbReference type="EMBL" id="JACHNU010000001">
    <property type="protein sequence ID" value="MBB4660466.1"/>
    <property type="molecule type" value="Genomic_DNA"/>
</dbReference>
<dbReference type="InterPro" id="IPR046335">
    <property type="entry name" value="LacI/GalR-like_sensor"/>
</dbReference>
<dbReference type="InterPro" id="IPR028082">
    <property type="entry name" value="Peripla_BP_I"/>
</dbReference>
<proteinExistence type="predicted"/>
<dbReference type="GO" id="GO:0000976">
    <property type="term" value="F:transcription cis-regulatory region binding"/>
    <property type="evidence" value="ECO:0007669"/>
    <property type="project" value="TreeGrafter"/>
</dbReference>
<dbReference type="Gene3D" id="3.40.50.2300">
    <property type="match status" value="2"/>
</dbReference>
<feature type="domain" description="HTH lacI-type" evidence="5">
    <location>
        <begin position="1"/>
        <end position="50"/>
    </location>
</feature>
<comment type="caution">
    <text evidence="6">The sequence shown here is derived from an EMBL/GenBank/DDBJ whole genome shotgun (WGS) entry which is preliminary data.</text>
</comment>
<keyword evidence="7" id="KW-1185">Reference proteome</keyword>
<dbReference type="PROSITE" id="PS50932">
    <property type="entry name" value="HTH_LACI_2"/>
    <property type="match status" value="1"/>
</dbReference>
<dbReference type="SUPFAM" id="SSF47413">
    <property type="entry name" value="lambda repressor-like DNA-binding domains"/>
    <property type="match status" value="1"/>
</dbReference>
<accession>A0A840I6B2</accession>
<gene>
    <name evidence="6" type="ORF">BDZ31_000039</name>
</gene>
<dbReference type="PANTHER" id="PTHR30146">
    <property type="entry name" value="LACI-RELATED TRANSCRIPTIONAL REPRESSOR"/>
    <property type="match status" value="1"/>
</dbReference>
<name>A0A840I6B2_9ACTN</name>
<dbReference type="GO" id="GO:0003700">
    <property type="term" value="F:DNA-binding transcription factor activity"/>
    <property type="evidence" value="ECO:0007669"/>
    <property type="project" value="TreeGrafter"/>
</dbReference>
<evidence type="ECO:0000256" key="4">
    <source>
        <dbReference type="ARBA" id="ARBA00023163"/>
    </source>
</evidence>
<keyword evidence="4" id="KW-0804">Transcription</keyword>
<dbReference type="InterPro" id="IPR000843">
    <property type="entry name" value="HTH_LacI"/>
</dbReference>
<evidence type="ECO:0000259" key="5">
    <source>
        <dbReference type="PROSITE" id="PS50932"/>
    </source>
</evidence>
<organism evidence="6 7">
    <name type="scientific">Conexibacter arvalis</name>
    <dbReference type="NCBI Taxonomy" id="912552"/>
    <lineage>
        <taxon>Bacteria</taxon>
        <taxon>Bacillati</taxon>
        <taxon>Actinomycetota</taxon>
        <taxon>Thermoleophilia</taxon>
        <taxon>Solirubrobacterales</taxon>
        <taxon>Conexibacteraceae</taxon>
        <taxon>Conexibacter</taxon>
    </lineage>
</organism>
<evidence type="ECO:0000256" key="3">
    <source>
        <dbReference type="ARBA" id="ARBA00023125"/>
    </source>
</evidence>
<sequence>MAREAGVSRALVSLVMRGSPNVSEKRRERVLSTAAAIGYRPNAMARSLASRRTRTIGVLINDLANPFFADIVGGVEALASRKGYRVLLSTSGRSPRRERALLEALLEYRTDGIIVVSPRMKSREIAEMTGEVPVVVTSRRVRGEPLDSVATDEALGARLAVEHLVALGHERIVHVDGGRGASASGRRSGYSRAMDQLGVGVFTRVLAGEFTEQSGVDAARRLLEERELPTAVFAANDLQATGVLDGFTRAGVKVPGDVSLIGFDNTFLAGLEYISLTTIDQPRHDMGTLALELLLERMEGRTENVQRRIEPSLVVRRTTGPAR</sequence>
<evidence type="ECO:0000313" key="6">
    <source>
        <dbReference type="EMBL" id="MBB4660466.1"/>
    </source>
</evidence>
<dbReference type="Gene3D" id="1.10.260.40">
    <property type="entry name" value="lambda repressor-like DNA-binding domains"/>
    <property type="match status" value="1"/>
</dbReference>
<reference evidence="6 7" key="1">
    <citation type="submission" date="2020-08" db="EMBL/GenBank/DDBJ databases">
        <title>Genomic Encyclopedia of Archaeal and Bacterial Type Strains, Phase II (KMG-II): from individual species to whole genera.</title>
        <authorList>
            <person name="Goeker M."/>
        </authorList>
    </citation>
    <scope>NUCLEOTIDE SEQUENCE [LARGE SCALE GENOMIC DNA]</scope>
    <source>
        <strain evidence="6 7">DSM 23288</strain>
    </source>
</reference>
<dbReference type="SMART" id="SM00354">
    <property type="entry name" value="HTH_LACI"/>
    <property type="match status" value="1"/>
</dbReference>
<evidence type="ECO:0000313" key="7">
    <source>
        <dbReference type="Proteomes" id="UP000585272"/>
    </source>
</evidence>
<keyword evidence="2" id="KW-0805">Transcription regulation</keyword>